<evidence type="ECO:0000313" key="3">
    <source>
        <dbReference type="Proteomes" id="UP001430953"/>
    </source>
</evidence>
<reference evidence="2 3" key="1">
    <citation type="submission" date="2023-03" db="EMBL/GenBank/DDBJ databases">
        <title>High recombination rates correlate with genetic variation in Cardiocondyla obscurior ants.</title>
        <authorList>
            <person name="Errbii M."/>
        </authorList>
    </citation>
    <scope>NUCLEOTIDE SEQUENCE [LARGE SCALE GENOMIC DNA]</scope>
    <source>
        <strain evidence="2">Alpha-2009</strain>
        <tissue evidence="2">Whole body</tissue>
    </source>
</reference>
<name>A0AAW2FG84_9HYME</name>
<feature type="compositionally biased region" description="Basic and acidic residues" evidence="1">
    <location>
        <begin position="1"/>
        <end position="23"/>
    </location>
</feature>
<protein>
    <submittedName>
        <fullName evidence="2">Uncharacterized protein</fullName>
    </submittedName>
</protein>
<dbReference type="Proteomes" id="UP001430953">
    <property type="component" value="Unassembled WGS sequence"/>
</dbReference>
<accession>A0AAW2FG84</accession>
<dbReference type="EMBL" id="JADYXP020000011">
    <property type="protein sequence ID" value="KAL0114483.1"/>
    <property type="molecule type" value="Genomic_DNA"/>
</dbReference>
<dbReference type="AlphaFoldDB" id="A0AAW2FG84"/>
<gene>
    <name evidence="2" type="ORF">PUN28_011624</name>
</gene>
<evidence type="ECO:0000313" key="2">
    <source>
        <dbReference type="EMBL" id="KAL0114483.1"/>
    </source>
</evidence>
<organism evidence="2 3">
    <name type="scientific">Cardiocondyla obscurior</name>
    <dbReference type="NCBI Taxonomy" id="286306"/>
    <lineage>
        <taxon>Eukaryota</taxon>
        <taxon>Metazoa</taxon>
        <taxon>Ecdysozoa</taxon>
        <taxon>Arthropoda</taxon>
        <taxon>Hexapoda</taxon>
        <taxon>Insecta</taxon>
        <taxon>Pterygota</taxon>
        <taxon>Neoptera</taxon>
        <taxon>Endopterygota</taxon>
        <taxon>Hymenoptera</taxon>
        <taxon>Apocrita</taxon>
        <taxon>Aculeata</taxon>
        <taxon>Formicoidea</taxon>
        <taxon>Formicidae</taxon>
        <taxon>Myrmicinae</taxon>
        <taxon>Cardiocondyla</taxon>
    </lineage>
</organism>
<feature type="compositionally biased region" description="Basic and acidic residues" evidence="1">
    <location>
        <begin position="32"/>
        <end position="58"/>
    </location>
</feature>
<sequence>MTKRDEKDGAQKVEASRAGEGSKRVLWNESCGQERRKIEKKDTTSRLHREGERLRSEPETDELMLETTGGLVLSSV</sequence>
<feature type="region of interest" description="Disordered" evidence="1">
    <location>
        <begin position="1"/>
        <end position="62"/>
    </location>
</feature>
<evidence type="ECO:0000256" key="1">
    <source>
        <dbReference type="SAM" id="MobiDB-lite"/>
    </source>
</evidence>
<proteinExistence type="predicted"/>
<keyword evidence="3" id="KW-1185">Reference proteome</keyword>
<comment type="caution">
    <text evidence="2">The sequence shown here is derived from an EMBL/GenBank/DDBJ whole genome shotgun (WGS) entry which is preliminary data.</text>
</comment>